<comment type="caution">
    <text evidence="1">The sequence shown here is derived from an EMBL/GenBank/DDBJ whole genome shotgun (WGS) entry which is preliminary data.</text>
</comment>
<organism evidence="1 2">
    <name type="scientific">Planomonospora sphaerica</name>
    <dbReference type="NCBI Taxonomy" id="161355"/>
    <lineage>
        <taxon>Bacteria</taxon>
        <taxon>Bacillati</taxon>
        <taxon>Actinomycetota</taxon>
        <taxon>Actinomycetes</taxon>
        <taxon>Streptosporangiales</taxon>
        <taxon>Streptosporangiaceae</taxon>
        <taxon>Planomonospora</taxon>
    </lineage>
</organism>
<protein>
    <submittedName>
        <fullName evidence="1">Uncharacterized protein</fullName>
    </submittedName>
</protein>
<dbReference type="RefSeq" id="WP_068899842.1">
    <property type="nucleotide sequence ID" value="NZ_BDCX01000011.1"/>
</dbReference>
<evidence type="ECO:0000313" key="1">
    <source>
        <dbReference type="EMBL" id="GAT68901.1"/>
    </source>
</evidence>
<evidence type="ECO:0000313" key="2">
    <source>
        <dbReference type="Proteomes" id="UP000077701"/>
    </source>
</evidence>
<gene>
    <name evidence="1" type="ORF">PS9374_04566</name>
</gene>
<keyword evidence="2" id="KW-1185">Reference proteome</keyword>
<name>A0A171DJ82_9ACTN</name>
<dbReference type="STRING" id="161355.PS9374_04566"/>
<reference evidence="2" key="2">
    <citation type="submission" date="2016-04" db="EMBL/GenBank/DDBJ databases">
        <title>Planomonospora sphaerica JCM9374 whole genome shotgun sequence.</title>
        <authorList>
            <person name="Suzuki T."/>
            <person name="Dohra H."/>
            <person name="Kodani S."/>
        </authorList>
    </citation>
    <scope>NUCLEOTIDE SEQUENCE [LARGE SCALE GENOMIC DNA]</scope>
    <source>
        <strain evidence="2">JCM 9374</strain>
    </source>
</reference>
<dbReference type="AlphaFoldDB" id="A0A171DJ82"/>
<sequence>MANAEPRWIRLEPQPLDRSLAEGLRAEVHDPLWLLGRQLQFGELHGQDAGSPVYVTLEGETGRLTTYRLGDGPALPLDGGAPLEELVEAEDPRDARWAVTSGLRFLALMSVAGLAGHGPALRDRFPMPDPGDRDEATRALLTVTGVTAPDGIAVRAAIADGSLGVPELAAVSAAYAAWYDALAAVPQTTAWVAPRMEYQFSVAGRVGGAEVVLTATEYDNGELDWSSFDAGGSSLGAVADNAPVRRAGLPTPVVYRGMPSPRFWEFEDAAVDFGALTAAREELTKLLLIEFATVYGNDHFVVPVDVPVGSLCRITRLTVIDSFGIATEVPHISEADASRAGTFRLFEADGLRSPVFLLAPTLGSRMESAPIERVALRRDEGANMAWTVEAVAADRGGLPIDRADLWLPPPSGPPPTGAPAWGYRLRTAVPDHWIPLLPVADGSGSIHFELSPAPSPWGQILAELSGQAVPEEEINRAPSELVRSWQYARWTDGTQRSWIGRRRLSAETAGDSGLRFDLIEPA</sequence>
<accession>A0A171DJ82</accession>
<dbReference type="EMBL" id="BDCX01000011">
    <property type="protein sequence ID" value="GAT68901.1"/>
    <property type="molecule type" value="Genomic_DNA"/>
</dbReference>
<dbReference type="Proteomes" id="UP000077701">
    <property type="component" value="Unassembled WGS sequence"/>
</dbReference>
<proteinExistence type="predicted"/>
<dbReference type="OrthoDB" id="9763471at2"/>
<reference evidence="1 2" key="1">
    <citation type="journal article" date="2016" name="Genome Announc.">
        <title>Draft Genome Sequence of Planomonospora sphaerica JCM9374, a Rare Actinomycete.</title>
        <authorList>
            <person name="Dohra H."/>
            <person name="Suzuki T."/>
            <person name="Inoue Y."/>
            <person name="Kodani S."/>
        </authorList>
    </citation>
    <scope>NUCLEOTIDE SEQUENCE [LARGE SCALE GENOMIC DNA]</scope>
    <source>
        <strain evidence="1 2">JCM 9374</strain>
    </source>
</reference>